<dbReference type="InterPro" id="IPR011330">
    <property type="entry name" value="Glyco_hydro/deAcase_b/a-brl"/>
</dbReference>
<reference evidence="3 4" key="1">
    <citation type="submission" date="2020-02" db="EMBL/GenBank/DDBJ databases">
        <authorList>
            <person name="Dziuba M."/>
            <person name="Kuznetsov B."/>
            <person name="Mardanov A."/>
            <person name="Ravin N."/>
            <person name="Grouzdev D."/>
        </authorList>
    </citation>
    <scope>NUCLEOTIDE SEQUENCE [LARGE SCALE GENOMIC DNA]</scope>
    <source>
        <strain evidence="3 4">SpK</strain>
    </source>
</reference>
<dbReference type="PANTHER" id="PTHR30105:SF2">
    <property type="entry name" value="DIVERGENT POLYSACCHARIDE DEACETYLASE SUPERFAMILY"/>
    <property type="match status" value="1"/>
</dbReference>
<dbReference type="Proteomes" id="UP000480684">
    <property type="component" value="Unassembled WGS sequence"/>
</dbReference>
<feature type="transmembrane region" description="Helical" evidence="2">
    <location>
        <begin position="32"/>
        <end position="52"/>
    </location>
</feature>
<dbReference type="RefSeq" id="WP_163682788.1">
    <property type="nucleotide sequence ID" value="NZ_JAAIYP010000045.1"/>
</dbReference>
<dbReference type="CDD" id="cd10936">
    <property type="entry name" value="CE4_DAC2"/>
    <property type="match status" value="1"/>
</dbReference>
<keyword evidence="2" id="KW-0472">Membrane</keyword>
<gene>
    <name evidence="3" type="ORF">G4223_18480</name>
</gene>
<comment type="caution">
    <text evidence="3">The sequence shown here is derived from an EMBL/GenBank/DDBJ whole genome shotgun (WGS) entry which is preliminary data.</text>
</comment>
<evidence type="ECO:0000256" key="1">
    <source>
        <dbReference type="SAM" id="MobiDB-lite"/>
    </source>
</evidence>
<dbReference type="Gene3D" id="3.20.20.370">
    <property type="entry name" value="Glycoside hydrolase/deacetylase"/>
    <property type="match status" value="1"/>
</dbReference>
<dbReference type="EMBL" id="JAAIYP010000045">
    <property type="protein sequence ID" value="NFV82101.1"/>
    <property type="molecule type" value="Genomic_DNA"/>
</dbReference>
<keyword evidence="2" id="KW-0812">Transmembrane</keyword>
<dbReference type="InterPro" id="IPR006837">
    <property type="entry name" value="Divergent_DAC"/>
</dbReference>
<evidence type="ECO:0000313" key="4">
    <source>
        <dbReference type="Proteomes" id="UP000480684"/>
    </source>
</evidence>
<proteinExistence type="predicted"/>
<accession>A0A7C9QWV6</accession>
<keyword evidence="2" id="KW-1133">Transmembrane helix</keyword>
<evidence type="ECO:0000313" key="3">
    <source>
        <dbReference type="EMBL" id="NFV82101.1"/>
    </source>
</evidence>
<dbReference type="AlphaFoldDB" id="A0A7C9QWV6"/>
<feature type="compositionally biased region" description="Pro residues" evidence="1">
    <location>
        <begin position="127"/>
        <end position="148"/>
    </location>
</feature>
<organism evidence="3 4">
    <name type="scientific">Magnetospirillum aberrantis SpK</name>
    <dbReference type="NCBI Taxonomy" id="908842"/>
    <lineage>
        <taxon>Bacteria</taxon>
        <taxon>Pseudomonadati</taxon>
        <taxon>Pseudomonadota</taxon>
        <taxon>Alphaproteobacteria</taxon>
        <taxon>Rhodospirillales</taxon>
        <taxon>Rhodospirillaceae</taxon>
        <taxon>Magnetospirillum</taxon>
    </lineage>
</organism>
<dbReference type="PANTHER" id="PTHR30105">
    <property type="entry name" value="UNCHARACTERIZED YIBQ-RELATED"/>
    <property type="match status" value="1"/>
</dbReference>
<dbReference type="GO" id="GO:0005975">
    <property type="term" value="P:carbohydrate metabolic process"/>
    <property type="evidence" value="ECO:0007669"/>
    <property type="project" value="InterPro"/>
</dbReference>
<dbReference type="Pfam" id="PF04748">
    <property type="entry name" value="Polysacc_deac_2"/>
    <property type="match status" value="1"/>
</dbReference>
<sequence length="448" mass="46597">MLSLDDDEDLIAERLLGSVEPEPRRRVNLRPLLTGLLVLVLGGGLGAGAYLASTMDTRDLIALLDIGDRPRLSLEMPGRNNRGDSTPPVVSGAGPLLTPPGAPGENDTPALVPPQTGHTEGEGHESPPQPAAPVETPPPPVIAPPVPSGPVATTSPPVVPAAPVAATQPLPAAGYQAPSYASLPDPATKAQPLPPAPIEELLRRSAYGPLPVVSRGGQTAFQAYARPFEMKPGKIRMAVVVAGLGLDKDATEAAIDKLPPEVTLAFSPYAGALDKWVKRARDAGHEVMVMVPAESEGFPSRDPGPWGLLVGNPAEENITRLEQVLARVPGAFGALAPGGAFVRSPKLAPVLAALRERGLAFAGEGAKLDVDLPRAEVIATIDHDLFRDAIESRLNAAADIARKNGRGLLVVTPRPVAFDRLLGWFGRMGEQGLVLAPASAVVTLNGKS</sequence>
<protein>
    <submittedName>
        <fullName evidence="3">Divergent polysaccharide deacetylase family protein</fullName>
    </submittedName>
</protein>
<name>A0A7C9QWV6_9PROT</name>
<evidence type="ECO:0000256" key="2">
    <source>
        <dbReference type="SAM" id="Phobius"/>
    </source>
</evidence>
<keyword evidence="4" id="KW-1185">Reference proteome</keyword>
<dbReference type="SUPFAM" id="SSF88713">
    <property type="entry name" value="Glycoside hydrolase/deacetylase"/>
    <property type="match status" value="1"/>
</dbReference>
<feature type="region of interest" description="Disordered" evidence="1">
    <location>
        <begin position="71"/>
        <end position="156"/>
    </location>
</feature>